<dbReference type="Proteomes" id="UP000008229">
    <property type="component" value="Chromosome"/>
</dbReference>
<gene>
    <name evidence="8" type="primary">acpS</name>
    <name evidence="10" type="ordered locus">Cwoe_1885</name>
</gene>
<dbReference type="GO" id="GO:0006633">
    <property type="term" value="P:fatty acid biosynthetic process"/>
    <property type="evidence" value="ECO:0007669"/>
    <property type="project" value="UniProtKB-UniRule"/>
</dbReference>
<keyword evidence="6 8" id="KW-0443">Lipid metabolism</keyword>
<dbReference type="GO" id="GO:0005737">
    <property type="term" value="C:cytoplasm"/>
    <property type="evidence" value="ECO:0007669"/>
    <property type="project" value="UniProtKB-SubCell"/>
</dbReference>
<evidence type="ECO:0000256" key="7">
    <source>
        <dbReference type="ARBA" id="ARBA00023160"/>
    </source>
</evidence>
<feature type="binding site" evidence="8">
    <location>
        <position position="7"/>
    </location>
    <ligand>
        <name>Mg(2+)</name>
        <dbReference type="ChEBI" id="CHEBI:18420"/>
    </ligand>
</feature>
<dbReference type="eggNOG" id="COG0736">
    <property type="taxonomic scope" value="Bacteria"/>
</dbReference>
<accession>D3F331</accession>
<comment type="function">
    <text evidence="8">Transfers the 4'-phosphopantetheine moiety from coenzyme A to a Ser of acyl-carrier-protein.</text>
</comment>
<feature type="binding site" evidence="8">
    <location>
        <position position="55"/>
    </location>
    <ligand>
        <name>Mg(2+)</name>
        <dbReference type="ChEBI" id="CHEBI:18420"/>
    </ligand>
</feature>
<feature type="domain" description="4'-phosphopantetheinyl transferase" evidence="9">
    <location>
        <begin position="3"/>
        <end position="99"/>
    </location>
</feature>
<evidence type="ECO:0000313" key="10">
    <source>
        <dbReference type="EMBL" id="ADB50311.1"/>
    </source>
</evidence>
<evidence type="ECO:0000313" key="11">
    <source>
        <dbReference type="Proteomes" id="UP000008229"/>
    </source>
</evidence>
<keyword evidence="11" id="KW-1185">Reference proteome</keyword>
<dbReference type="SUPFAM" id="SSF56214">
    <property type="entry name" value="4'-phosphopantetheinyl transferase"/>
    <property type="match status" value="1"/>
</dbReference>
<dbReference type="RefSeq" id="WP_012933362.1">
    <property type="nucleotide sequence ID" value="NC_013739.1"/>
</dbReference>
<dbReference type="InterPro" id="IPR002582">
    <property type="entry name" value="ACPS"/>
</dbReference>
<dbReference type="InterPro" id="IPR008278">
    <property type="entry name" value="4-PPantetheinyl_Trfase_dom"/>
</dbReference>
<dbReference type="Gene3D" id="3.90.470.20">
    <property type="entry name" value="4'-phosphopantetheinyl transferase domain"/>
    <property type="match status" value="1"/>
</dbReference>
<keyword evidence="5 8" id="KW-0460">Magnesium</keyword>
<protein>
    <recommendedName>
        <fullName evidence="8">Holo-[acyl-carrier-protein] synthase</fullName>
        <shortName evidence="8">Holo-ACP synthase</shortName>
        <ecNumber evidence="8">2.7.8.7</ecNumber>
    </recommendedName>
    <alternativeName>
        <fullName evidence="8">4'-phosphopantetheinyl transferase AcpS</fullName>
    </alternativeName>
</protein>
<keyword evidence="4 8" id="KW-0276">Fatty acid metabolism</keyword>
<comment type="cofactor">
    <cofactor evidence="8">
        <name>Mg(2+)</name>
        <dbReference type="ChEBI" id="CHEBI:18420"/>
    </cofactor>
</comment>
<comment type="similarity">
    <text evidence="8">Belongs to the P-Pant transferase superfamily. AcpS family.</text>
</comment>
<evidence type="ECO:0000256" key="5">
    <source>
        <dbReference type="ARBA" id="ARBA00022842"/>
    </source>
</evidence>
<keyword evidence="8" id="KW-0963">Cytoplasm</keyword>
<evidence type="ECO:0000259" key="9">
    <source>
        <dbReference type="Pfam" id="PF01648"/>
    </source>
</evidence>
<dbReference type="EC" id="2.7.8.7" evidence="8"/>
<organism evidence="10 11">
    <name type="scientific">Conexibacter woesei (strain DSM 14684 / CCUG 47730 / CIP 108061 / JCM 11494 / NBRC 100937 / ID131577)</name>
    <dbReference type="NCBI Taxonomy" id="469383"/>
    <lineage>
        <taxon>Bacteria</taxon>
        <taxon>Bacillati</taxon>
        <taxon>Actinomycetota</taxon>
        <taxon>Thermoleophilia</taxon>
        <taxon>Solirubrobacterales</taxon>
        <taxon>Conexibacteraceae</taxon>
        <taxon>Conexibacter</taxon>
    </lineage>
</organism>
<dbReference type="GO" id="GO:0008897">
    <property type="term" value="F:holo-[acyl-carrier-protein] synthase activity"/>
    <property type="evidence" value="ECO:0007669"/>
    <property type="project" value="UniProtKB-UniRule"/>
</dbReference>
<evidence type="ECO:0000256" key="3">
    <source>
        <dbReference type="ARBA" id="ARBA00022723"/>
    </source>
</evidence>
<dbReference type="NCBIfam" id="TIGR00516">
    <property type="entry name" value="acpS"/>
    <property type="match status" value="1"/>
</dbReference>
<dbReference type="KEGG" id="cwo:Cwoe_1885"/>
<proteinExistence type="inferred from homology"/>
<evidence type="ECO:0000256" key="8">
    <source>
        <dbReference type="HAMAP-Rule" id="MF_00101"/>
    </source>
</evidence>
<keyword evidence="1 8" id="KW-0444">Lipid biosynthesis</keyword>
<evidence type="ECO:0000256" key="2">
    <source>
        <dbReference type="ARBA" id="ARBA00022679"/>
    </source>
</evidence>
<comment type="catalytic activity">
    <reaction evidence="8">
        <text>apo-[ACP] + CoA = holo-[ACP] + adenosine 3',5'-bisphosphate + H(+)</text>
        <dbReference type="Rhea" id="RHEA:12068"/>
        <dbReference type="Rhea" id="RHEA-COMP:9685"/>
        <dbReference type="Rhea" id="RHEA-COMP:9690"/>
        <dbReference type="ChEBI" id="CHEBI:15378"/>
        <dbReference type="ChEBI" id="CHEBI:29999"/>
        <dbReference type="ChEBI" id="CHEBI:57287"/>
        <dbReference type="ChEBI" id="CHEBI:58343"/>
        <dbReference type="ChEBI" id="CHEBI:64479"/>
        <dbReference type="EC" id="2.7.8.7"/>
    </reaction>
</comment>
<name>D3F331_CONWI</name>
<dbReference type="STRING" id="469383.Cwoe_1885"/>
<evidence type="ECO:0000256" key="6">
    <source>
        <dbReference type="ARBA" id="ARBA00023098"/>
    </source>
</evidence>
<dbReference type="HAMAP" id="MF_00101">
    <property type="entry name" value="AcpS"/>
    <property type="match status" value="1"/>
</dbReference>
<reference evidence="11" key="2">
    <citation type="submission" date="2010-01" db="EMBL/GenBank/DDBJ databases">
        <title>The complete genome of Conexibacter woesei DSM 14684.</title>
        <authorList>
            <consortium name="US DOE Joint Genome Institute (JGI-PGF)"/>
            <person name="Lucas S."/>
            <person name="Copeland A."/>
            <person name="Lapidus A."/>
            <person name="Glavina del Rio T."/>
            <person name="Dalin E."/>
            <person name="Tice H."/>
            <person name="Bruce D."/>
            <person name="Goodwin L."/>
            <person name="Pitluck S."/>
            <person name="Kyrpides N."/>
            <person name="Mavromatis K."/>
            <person name="Ivanova N."/>
            <person name="Mikhailova N."/>
            <person name="Chertkov O."/>
            <person name="Brettin T."/>
            <person name="Detter J.C."/>
            <person name="Han C."/>
            <person name="Larimer F."/>
            <person name="Land M."/>
            <person name="Hauser L."/>
            <person name="Markowitz V."/>
            <person name="Cheng J.-F."/>
            <person name="Hugenholtz P."/>
            <person name="Woyke T."/>
            <person name="Wu D."/>
            <person name="Pukall R."/>
            <person name="Steenblock K."/>
            <person name="Schneider S."/>
            <person name="Klenk H.-P."/>
            <person name="Eisen J.A."/>
        </authorList>
    </citation>
    <scope>NUCLEOTIDE SEQUENCE [LARGE SCALE GENOMIC DNA]</scope>
    <source>
        <strain evidence="11">DSM 14684 / CIP 108061 / JCM 11494 / NBRC 100937 / ID131577</strain>
    </source>
</reference>
<evidence type="ECO:0000256" key="4">
    <source>
        <dbReference type="ARBA" id="ARBA00022832"/>
    </source>
</evidence>
<sequence>MKGVGIDQLEIERLEQALARRPRLAERLFTAAERAYAAERARPAQHLAARFCAKEAVAKALGLEAWSFTDVEVVRGDGAPRIELHGDVARQAAELGVTQVAISLTHTRRDAAAVAIAT</sequence>
<dbReference type="AlphaFoldDB" id="D3F331"/>
<comment type="subcellular location">
    <subcellularLocation>
        <location evidence="8">Cytoplasm</location>
    </subcellularLocation>
</comment>
<dbReference type="EMBL" id="CP001854">
    <property type="protein sequence ID" value="ADB50311.1"/>
    <property type="molecule type" value="Genomic_DNA"/>
</dbReference>
<keyword evidence="3 8" id="KW-0479">Metal-binding</keyword>
<dbReference type="HOGENOM" id="CLU_089696_0_2_11"/>
<dbReference type="OrthoDB" id="517356at2"/>
<dbReference type="GO" id="GO:0000287">
    <property type="term" value="F:magnesium ion binding"/>
    <property type="evidence" value="ECO:0007669"/>
    <property type="project" value="UniProtKB-UniRule"/>
</dbReference>
<dbReference type="NCBIfam" id="TIGR00556">
    <property type="entry name" value="pantethn_trn"/>
    <property type="match status" value="1"/>
</dbReference>
<dbReference type="InterPro" id="IPR037143">
    <property type="entry name" value="4-PPantetheinyl_Trfase_dom_sf"/>
</dbReference>
<evidence type="ECO:0000256" key="1">
    <source>
        <dbReference type="ARBA" id="ARBA00022516"/>
    </source>
</evidence>
<dbReference type="InterPro" id="IPR004568">
    <property type="entry name" value="Ppantetheine-prot_Trfase_dom"/>
</dbReference>
<dbReference type="Pfam" id="PF01648">
    <property type="entry name" value="ACPS"/>
    <property type="match status" value="1"/>
</dbReference>
<reference evidence="10 11" key="1">
    <citation type="journal article" date="2010" name="Stand. Genomic Sci.">
        <title>Complete genome sequence of Conexibacter woesei type strain (ID131577).</title>
        <authorList>
            <person name="Pukall R."/>
            <person name="Lapidus A."/>
            <person name="Glavina Del Rio T."/>
            <person name="Copeland A."/>
            <person name="Tice H."/>
            <person name="Cheng J.-F."/>
            <person name="Lucas S."/>
            <person name="Chen F."/>
            <person name="Nolan M."/>
            <person name="Bruce D."/>
            <person name="Goodwin L."/>
            <person name="Pitluck S."/>
            <person name="Mavromatis K."/>
            <person name="Ivanova N."/>
            <person name="Ovchinnikova G."/>
            <person name="Pati A."/>
            <person name="Chen A."/>
            <person name="Palaniappan K."/>
            <person name="Land M."/>
            <person name="Hauser L."/>
            <person name="Chang Y.-J."/>
            <person name="Jeffries C.D."/>
            <person name="Chain P."/>
            <person name="Meincke L."/>
            <person name="Sims D."/>
            <person name="Brettin T."/>
            <person name="Detter J.C."/>
            <person name="Rohde M."/>
            <person name="Goeker M."/>
            <person name="Bristow J."/>
            <person name="Eisen J.A."/>
            <person name="Markowitz V."/>
            <person name="Kyrpides N.C."/>
            <person name="Klenk H.-P."/>
            <person name="Hugenholtz P."/>
        </authorList>
    </citation>
    <scope>NUCLEOTIDE SEQUENCE [LARGE SCALE GENOMIC DNA]</scope>
    <source>
        <strain evidence="11">DSM 14684 / CIP 108061 / JCM 11494 / NBRC 100937 / ID131577</strain>
    </source>
</reference>
<keyword evidence="7 8" id="KW-0275">Fatty acid biosynthesis</keyword>
<keyword evidence="2 8" id="KW-0808">Transferase</keyword>